<name>A0ABD6DAE5_9EURY</name>
<proteinExistence type="predicted"/>
<dbReference type="EMBL" id="JBHUDM010000003">
    <property type="protein sequence ID" value="MFD1642805.1"/>
    <property type="molecule type" value="Genomic_DNA"/>
</dbReference>
<dbReference type="InterPro" id="IPR011748">
    <property type="entry name" value="Unchr_phage_tail-like"/>
</dbReference>
<reference evidence="1 2" key="1">
    <citation type="journal article" date="2019" name="Int. J. Syst. Evol. Microbiol.">
        <title>The Global Catalogue of Microorganisms (GCM) 10K type strain sequencing project: providing services to taxonomists for standard genome sequencing and annotation.</title>
        <authorList>
            <consortium name="The Broad Institute Genomics Platform"/>
            <consortium name="The Broad Institute Genome Sequencing Center for Infectious Disease"/>
            <person name="Wu L."/>
            <person name="Ma J."/>
        </authorList>
    </citation>
    <scope>NUCLEOTIDE SEQUENCE [LARGE SCALE GENOMIC DNA]</scope>
    <source>
        <strain evidence="1 2">CGMCC 1.10593</strain>
    </source>
</reference>
<dbReference type="AlphaFoldDB" id="A0ABD6DAE5"/>
<evidence type="ECO:0000313" key="1">
    <source>
        <dbReference type="EMBL" id="MFD1642805.1"/>
    </source>
</evidence>
<sequence>MEFSAVTEHTDTDWQQWAGRNIAVRDGGIELASEPSLTVDQLSPTARDITVDADGTLYALQESGTVSRHDKRRSVEDRLWRADGGAEPRALCVVGERLYVVDEMGTLAVVSTRLRQSIGTIETGLDEPVTITAADGRLYLLDAAAEAVFTVQHDGGVEAVFDSLSRPLDMAVEETGDIYVLEAHADHRPVQKQASTGELLDGRIPVGRNHRIRKRTVEENIDPGPFPLSTFETTDGDETSVMPTQIATGTSSPLLVMGSTSTGDETLVGAVDPGTSSVLERHRLDGRCRVFRTPAASPAGVSYAVTGDGSCLRLDSTDTHTQDSDGRYRGRAYRQFDAGGSIQWHRLTVGCDRPTASSQLRLSYLASDDRSPLDEPLSAVTGLDESLLASAGIDSVWELLSAPPAELAALADELTVDEVSGCLDAALAAVETALSDRWQTVEPQSTDVLLSEATGRYLTVRLELVGSPTETPRVSSLRAFWPRQSYLQYLPELYQDDADSAAFLEQFLSVFGTVFTGVEREIETVTRYFDPAAVPSETLPWLASWIGADAPVDWPTAATRELVASAPQHYRKRGTREGLQERLALYLRHISPPETPPGDRFVPGESDNLKGVDHGLCILEPQALDGIESRAVSEAYETALPGEQSVAVYAGPFDDPDHREAVETIIEAETPAHVRGSLVELEPEFRLGVDSFLGSTTRLSERQFELGAAALGETAVLD</sequence>
<dbReference type="InterPro" id="IPR006521">
    <property type="entry name" value="Tail_protein_I"/>
</dbReference>
<dbReference type="Pfam" id="PF09684">
    <property type="entry name" value="Tail_P2_I"/>
    <property type="match status" value="1"/>
</dbReference>
<dbReference type="NCBIfam" id="TIGR02242">
    <property type="entry name" value="tail_TIGR02242"/>
    <property type="match status" value="1"/>
</dbReference>
<organism evidence="1 2">
    <name type="scientific">Halohasta litorea</name>
    <dbReference type="NCBI Taxonomy" id="869891"/>
    <lineage>
        <taxon>Archaea</taxon>
        <taxon>Methanobacteriati</taxon>
        <taxon>Methanobacteriota</taxon>
        <taxon>Stenosarchaea group</taxon>
        <taxon>Halobacteria</taxon>
        <taxon>Halobacteriales</taxon>
        <taxon>Haloferacaceae</taxon>
        <taxon>Halohasta</taxon>
    </lineage>
</organism>
<dbReference type="InterPro" id="IPR011042">
    <property type="entry name" value="6-blade_b-propeller_TolB-like"/>
</dbReference>
<protein>
    <submittedName>
        <fullName evidence="1">Phage tail protein</fullName>
    </submittedName>
</protein>
<evidence type="ECO:0000313" key="2">
    <source>
        <dbReference type="Proteomes" id="UP001597052"/>
    </source>
</evidence>
<comment type="caution">
    <text evidence="1">The sequence shown here is derived from an EMBL/GenBank/DDBJ whole genome shotgun (WGS) entry which is preliminary data.</text>
</comment>
<dbReference type="Gene3D" id="2.120.10.30">
    <property type="entry name" value="TolB, C-terminal domain"/>
    <property type="match status" value="1"/>
</dbReference>
<dbReference type="RefSeq" id="WP_256396203.1">
    <property type="nucleotide sequence ID" value="NZ_JANHDJ010000003.1"/>
</dbReference>
<dbReference type="Proteomes" id="UP001597052">
    <property type="component" value="Unassembled WGS sequence"/>
</dbReference>
<accession>A0ABD6DAE5</accession>
<dbReference type="SUPFAM" id="SSF63829">
    <property type="entry name" value="Calcium-dependent phosphotriesterase"/>
    <property type="match status" value="1"/>
</dbReference>
<keyword evidence="2" id="KW-1185">Reference proteome</keyword>
<gene>
    <name evidence="1" type="ORF">ACFSBW_13065</name>
</gene>